<dbReference type="SMART" id="SM00382">
    <property type="entry name" value="AAA"/>
    <property type="match status" value="1"/>
</dbReference>
<accession>A0A5J6VL68</accession>
<dbReference type="Pfam" id="PF21960">
    <property type="entry name" value="RCF1-5-like_lid"/>
    <property type="match status" value="1"/>
</dbReference>
<protein>
    <submittedName>
        <fullName evidence="5">DNA polymerase III, delta subunit</fullName>
    </submittedName>
</protein>
<dbReference type="PANTHER" id="PTHR11669">
    <property type="entry name" value="REPLICATION FACTOR C / DNA POLYMERASE III GAMMA-TAU SUBUNIT"/>
    <property type="match status" value="1"/>
</dbReference>
<dbReference type="Gene3D" id="3.40.50.300">
    <property type="entry name" value="P-loop containing nucleotide triphosphate hydrolases"/>
    <property type="match status" value="1"/>
</dbReference>
<evidence type="ECO:0000256" key="2">
    <source>
        <dbReference type="ARBA" id="ARBA00022741"/>
    </source>
</evidence>
<dbReference type="GO" id="GO:0016887">
    <property type="term" value="F:ATP hydrolysis activity"/>
    <property type="evidence" value="ECO:0007669"/>
    <property type="project" value="InterPro"/>
</dbReference>
<evidence type="ECO:0000256" key="1">
    <source>
        <dbReference type="ARBA" id="ARBA00022705"/>
    </source>
</evidence>
<dbReference type="GO" id="GO:0006281">
    <property type="term" value="P:DNA repair"/>
    <property type="evidence" value="ECO:0007669"/>
    <property type="project" value="TreeGrafter"/>
</dbReference>
<dbReference type="Pfam" id="PF08542">
    <property type="entry name" value="Rep_fac_C"/>
    <property type="match status" value="1"/>
</dbReference>
<dbReference type="SUPFAM" id="SSF52540">
    <property type="entry name" value="P-loop containing nucleoside triphosphate hydrolases"/>
    <property type="match status" value="1"/>
</dbReference>
<dbReference type="InterPro" id="IPR013748">
    <property type="entry name" value="Rep_factorC_C"/>
</dbReference>
<dbReference type="CDD" id="cd00009">
    <property type="entry name" value="AAA"/>
    <property type="match status" value="1"/>
</dbReference>
<dbReference type="InterPro" id="IPR003959">
    <property type="entry name" value="ATPase_AAA_core"/>
</dbReference>
<dbReference type="GO" id="GO:0005524">
    <property type="term" value="F:ATP binding"/>
    <property type="evidence" value="ECO:0007669"/>
    <property type="project" value="UniProtKB-KW"/>
</dbReference>
<dbReference type="Pfam" id="PF00004">
    <property type="entry name" value="AAA"/>
    <property type="match status" value="1"/>
</dbReference>
<organism evidence="5">
    <name type="scientific">Megaviridae environmental sample</name>
    <dbReference type="NCBI Taxonomy" id="1737588"/>
    <lineage>
        <taxon>Viruses</taxon>
        <taxon>Varidnaviria</taxon>
        <taxon>Bamfordvirae</taxon>
        <taxon>Nucleocytoviricota</taxon>
        <taxon>Megaviricetes</taxon>
        <taxon>Imitervirales</taxon>
        <taxon>Mimiviridae</taxon>
        <taxon>environmental samples</taxon>
    </lineage>
</organism>
<feature type="domain" description="AAA+ ATPase" evidence="4">
    <location>
        <begin position="35"/>
        <end position="178"/>
    </location>
</feature>
<keyword evidence="2" id="KW-0547">Nucleotide-binding</keyword>
<dbReference type="PANTHER" id="PTHR11669:SF9">
    <property type="entry name" value="REPLICATION FACTOR C SUBUNIT 5"/>
    <property type="match status" value="1"/>
</dbReference>
<proteinExistence type="predicted"/>
<dbReference type="InterPro" id="IPR027417">
    <property type="entry name" value="P-loop_NTPase"/>
</dbReference>
<dbReference type="InterPro" id="IPR050238">
    <property type="entry name" value="DNA_Rep/Repair_Clamp_Loader"/>
</dbReference>
<keyword evidence="1" id="KW-0235">DNA replication</keyword>
<evidence type="ECO:0000313" key="5">
    <source>
        <dbReference type="EMBL" id="QFG74639.1"/>
    </source>
</evidence>
<sequence length="320" mass="37362">MNTLWIEKYRPVYIEEIIGQNNIIELIKKMSKFNYIPNMLFYGKPGTGKTSVINTIIKNYYNKNNIFTIMKLDASDDRGINTVRDEIKGFAEKRSLFPNKYKLIILDEADSMTFDAQSALKRIIEKNSKTTKFCFICNYENKIISSIKNRCVNFKFKTISENNVIKKLYEIVKIEKIDISKNALKVIAYNCCGDLRKAINILQSLNYQSKNINIFDIYKILGVPNVTTVEMILDKLIENKISLNQMYDIIKKNIIDKGYSLSLYLKETLKLFVKKIFDLPEHIICYYFSELADLEIKVSKSTFGDLYILNFVCIFKKIEI</sequence>
<dbReference type="GO" id="GO:0006261">
    <property type="term" value="P:DNA-templated DNA replication"/>
    <property type="evidence" value="ECO:0007669"/>
    <property type="project" value="TreeGrafter"/>
</dbReference>
<dbReference type="CDD" id="cd18140">
    <property type="entry name" value="HLD_clamp_RFC"/>
    <property type="match status" value="1"/>
</dbReference>
<reference evidence="5" key="1">
    <citation type="journal article" date="2019" name="Philos. Trans. R. Soc. Lond., B, Biol. Sci.">
        <title>Targeted metagenomic recovery of four divergent viruses reveals shared and distinctive characteristics of giant viruses of marine eukaryotes.</title>
        <authorList>
            <person name="Needham D.M."/>
            <person name="Poirier C."/>
            <person name="Hehenberger E."/>
            <person name="Jimenez V."/>
            <person name="Swalwell J.E."/>
            <person name="Santoro A.E."/>
            <person name="Worden A.Z."/>
        </authorList>
    </citation>
    <scope>NUCLEOTIDE SEQUENCE</scope>
    <source>
        <strain evidence="5">MPacV-611</strain>
    </source>
</reference>
<dbReference type="GO" id="GO:0003689">
    <property type="term" value="F:DNA clamp loader activity"/>
    <property type="evidence" value="ECO:0007669"/>
    <property type="project" value="TreeGrafter"/>
</dbReference>
<evidence type="ECO:0000256" key="3">
    <source>
        <dbReference type="ARBA" id="ARBA00022840"/>
    </source>
</evidence>
<dbReference type="InterPro" id="IPR003593">
    <property type="entry name" value="AAA+_ATPase"/>
</dbReference>
<dbReference type="Gene3D" id="1.10.8.60">
    <property type="match status" value="1"/>
</dbReference>
<evidence type="ECO:0000259" key="4">
    <source>
        <dbReference type="SMART" id="SM00382"/>
    </source>
</evidence>
<keyword evidence="3" id="KW-0067">ATP-binding</keyword>
<dbReference type="EMBL" id="MN448289">
    <property type="protein sequence ID" value="QFG74639.1"/>
    <property type="molecule type" value="Genomic_DNA"/>
</dbReference>
<dbReference type="InterPro" id="IPR047854">
    <property type="entry name" value="RFC_lid"/>
</dbReference>
<name>A0A5J6VL68_9VIRU</name>